<proteinExistence type="predicted"/>
<sequence length="272" mass="30797">MQHRSLSPDAPADLYLPPDDFIDYKLAMTALQRRPLTPDASSGLRPSLGPFFDRLPFELRRMVLEEAFGNRLLRVYHTQEVRVEPESLAMKRQWRHSMNPSKEIIGVDGALNPAPRQPLGAMGWILACRQAYAEGIDVLYSTSKFSLDAEPRRGPTDPRNYTLIYPFCADMPLHCLASITSLYFSCRVSKVSNSEFSLPFELLSSTFPGLRQLHVFLMGPLDEVIPGAVDKFVRSRACRKLEVLYVSVVPWAIGRLRKQSQTSRKQGGKVKR</sequence>
<dbReference type="Pfam" id="PF24864">
    <property type="entry name" value="DUF7730"/>
    <property type="match status" value="1"/>
</dbReference>
<organism evidence="2 3">
    <name type="scientific">Chaetomium strumarium</name>
    <dbReference type="NCBI Taxonomy" id="1170767"/>
    <lineage>
        <taxon>Eukaryota</taxon>
        <taxon>Fungi</taxon>
        <taxon>Dikarya</taxon>
        <taxon>Ascomycota</taxon>
        <taxon>Pezizomycotina</taxon>
        <taxon>Sordariomycetes</taxon>
        <taxon>Sordariomycetidae</taxon>
        <taxon>Sordariales</taxon>
        <taxon>Chaetomiaceae</taxon>
        <taxon>Chaetomium</taxon>
    </lineage>
</organism>
<dbReference type="InterPro" id="IPR056632">
    <property type="entry name" value="DUF7730"/>
</dbReference>
<evidence type="ECO:0000313" key="2">
    <source>
        <dbReference type="EMBL" id="KAK3305698.1"/>
    </source>
</evidence>
<gene>
    <name evidence="2" type="ORF">B0T15DRAFT_511592</name>
</gene>
<reference evidence="2" key="1">
    <citation type="journal article" date="2023" name="Mol. Phylogenet. Evol.">
        <title>Genome-scale phylogeny and comparative genomics of the fungal order Sordariales.</title>
        <authorList>
            <person name="Hensen N."/>
            <person name="Bonometti L."/>
            <person name="Westerberg I."/>
            <person name="Brannstrom I.O."/>
            <person name="Guillou S."/>
            <person name="Cros-Aarteil S."/>
            <person name="Calhoun S."/>
            <person name="Haridas S."/>
            <person name="Kuo A."/>
            <person name="Mondo S."/>
            <person name="Pangilinan J."/>
            <person name="Riley R."/>
            <person name="LaButti K."/>
            <person name="Andreopoulos B."/>
            <person name="Lipzen A."/>
            <person name="Chen C."/>
            <person name="Yan M."/>
            <person name="Daum C."/>
            <person name="Ng V."/>
            <person name="Clum A."/>
            <person name="Steindorff A."/>
            <person name="Ohm R.A."/>
            <person name="Martin F."/>
            <person name="Silar P."/>
            <person name="Natvig D.O."/>
            <person name="Lalanne C."/>
            <person name="Gautier V."/>
            <person name="Ament-Velasquez S.L."/>
            <person name="Kruys A."/>
            <person name="Hutchinson M.I."/>
            <person name="Powell A.J."/>
            <person name="Barry K."/>
            <person name="Miller A.N."/>
            <person name="Grigoriev I.V."/>
            <person name="Debuchy R."/>
            <person name="Gladieux P."/>
            <person name="Hiltunen Thoren M."/>
            <person name="Johannesson H."/>
        </authorList>
    </citation>
    <scope>NUCLEOTIDE SEQUENCE</scope>
    <source>
        <strain evidence="2">CBS 333.67</strain>
    </source>
</reference>
<evidence type="ECO:0000313" key="3">
    <source>
        <dbReference type="Proteomes" id="UP001273166"/>
    </source>
</evidence>
<dbReference type="RefSeq" id="XP_062721478.1">
    <property type="nucleotide sequence ID" value="XM_062867923.1"/>
</dbReference>
<name>A0AAJ0GT71_9PEZI</name>
<dbReference type="Proteomes" id="UP001273166">
    <property type="component" value="Unassembled WGS sequence"/>
</dbReference>
<dbReference type="PANTHER" id="PTHR38790">
    <property type="entry name" value="2EXR DOMAIN-CONTAINING PROTEIN-RELATED"/>
    <property type="match status" value="1"/>
</dbReference>
<dbReference type="EMBL" id="JAUDZG010000004">
    <property type="protein sequence ID" value="KAK3305698.1"/>
    <property type="molecule type" value="Genomic_DNA"/>
</dbReference>
<evidence type="ECO:0000259" key="1">
    <source>
        <dbReference type="Pfam" id="PF24864"/>
    </source>
</evidence>
<comment type="caution">
    <text evidence="2">The sequence shown here is derived from an EMBL/GenBank/DDBJ whole genome shotgun (WGS) entry which is preliminary data.</text>
</comment>
<feature type="domain" description="DUF7730" evidence="1">
    <location>
        <begin position="50"/>
        <end position="149"/>
    </location>
</feature>
<dbReference type="PANTHER" id="PTHR38790:SF4">
    <property type="entry name" value="2EXR DOMAIN-CONTAINING PROTEIN"/>
    <property type="match status" value="1"/>
</dbReference>
<protein>
    <recommendedName>
        <fullName evidence="1">DUF7730 domain-containing protein</fullName>
    </recommendedName>
</protein>
<dbReference type="AlphaFoldDB" id="A0AAJ0GT71"/>
<reference evidence="2" key="2">
    <citation type="submission" date="2023-06" db="EMBL/GenBank/DDBJ databases">
        <authorList>
            <consortium name="Lawrence Berkeley National Laboratory"/>
            <person name="Mondo S.J."/>
            <person name="Hensen N."/>
            <person name="Bonometti L."/>
            <person name="Westerberg I."/>
            <person name="Brannstrom I.O."/>
            <person name="Guillou S."/>
            <person name="Cros-Aarteil S."/>
            <person name="Calhoun S."/>
            <person name="Haridas S."/>
            <person name="Kuo A."/>
            <person name="Pangilinan J."/>
            <person name="Riley R."/>
            <person name="Labutti K."/>
            <person name="Andreopoulos B."/>
            <person name="Lipzen A."/>
            <person name="Chen C."/>
            <person name="Yanf M."/>
            <person name="Daum C."/>
            <person name="Ng V."/>
            <person name="Clum A."/>
            <person name="Steindorff A."/>
            <person name="Ohm R."/>
            <person name="Martin F."/>
            <person name="Silar P."/>
            <person name="Natvig D."/>
            <person name="Lalanne C."/>
            <person name="Gautier V."/>
            <person name="Ament-Velasquez S.L."/>
            <person name="Kruys A."/>
            <person name="Hutchinson M.I."/>
            <person name="Powell A.J."/>
            <person name="Barry K."/>
            <person name="Miller A.N."/>
            <person name="Grigoriev I.V."/>
            <person name="Debuchy R."/>
            <person name="Gladieux P."/>
            <person name="Thoren M.H."/>
            <person name="Johannesson H."/>
        </authorList>
    </citation>
    <scope>NUCLEOTIDE SEQUENCE</scope>
    <source>
        <strain evidence="2">CBS 333.67</strain>
    </source>
</reference>
<accession>A0AAJ0GT71</accession>
<keyword evidence="3" id="KW-1185">Reference proteome</keyword>
<dbReference type="GeneID" id="87886752"/>